<dbReference type="AlphaFoldDB" id="A0A7T6XUR7"/>
<dbReference type="InterPro" id="IPR006118">
    <property type="entry name" value="Recombinase_CS"/>
</dbReference>
<protein>
    <submittedName>
        <fullName evidence="1">Uncharacterized protein</fullName>
    </submittedName>
</protein>
<evidence type="ECO:0000313" key="1">
    <source>
        <dbReference type="EMBL" id="QQK47649.1"/>
    </source>
</evidence>
<dbReference type="Proteomes" id="UP000595662">
    <property type="component" value="Chromosome 6"/>
</dbReference>
<dbReference type="GeneID" id="90952721"/>
<accession>A0A7T6XUR7</accession>
<dbReference type="EMBL" id="CP060779">
    <property type="protein sequence ID" value="QQK47649.1"/>
    <property type="molecule type" value="Genomic_DNA"/>
</dbReference>
<gene>
    <name evidence="1" type="ORF">Pdw03_5284</name>
</gene>
<name>A0A7T6XUR7_PENDI</name>
<proteinExistence type="predicted"/>
<dbReference type="PROSITE" id="PS00397">
    <property type="entry name" value="RECOMBINASES_1"/>
    <property type="match status" value="1"/>
</dbReference>
<sequence>MDAKVLDFELEVRDVSWKLNGPEIVLPAEKKVSKISYLRVSSKGQKTFQGTGLETIFLFGTLEIAIDHVG</sequence>
<evidence type="ECO:0000313" key="2">
    <source>
        <dbReference type="Proteomes" id="UP000595662"/>
    </source>
</evidence>
<reference evidence="1 2" key="1">
    <citation type="submission" date="2020-08" db="EMBL/GenBank/DDBJ databases">
        <title>The completed genome sequence of the pathogenic ascomycete fungus Penicillium digitatum.</title>
        <authorList>
            <person name="Wang M."/>
        </authorList>
    </citation>
    <scope>NUCLEOTIDE SEQUENCE [LARGE SCALE GENOMIC DNA]</scope>
    <source>
        <strain evidence="1 2">PdW03</strain>
    </source>
</reference>
<dbReference type="RefSeq" id="XP_065957955.1">
    <property type="nucleotide sequence ID" value="XM_066101015.1"/>
</dbReference>
<dbReference type="GO" id="GO:0000150">
    <property type="term" value="F:DNA strand exchange activity"/>
    <property type="evidence" value="ECO:0007669"/>
    <property type="project" value="InterPro"/>
</dbReference>
<organism evidence="1 2">
    <name type="scientific">Penicillium digitatum</name>
    <name type="common">Green mold</name>
    <dbReference type="NCBI Taxonomy" id="36651"/>
    <lineage>
        <taxon>Eukaryota</taxon>
        <taxon>Fungi</taxon>
        <taxon>Dikarya</taxon>
        <taxon>Ascomycota</taxon>
        <taxon>Pezizomycotina</taxon>
        <taxon>Eurotiomycetes</taxon>
        <taxon>Eurotiomycetidae</taxon>
        <taxon>Eurotiales</taxon>
        <taxon>Aspergillaceae</taxon>
        <taxon>Penicillium</taxon>
    </lineage>
</organism>